<dbReference type="InterPro" id="IPR038765">
    <property type="entry name" value="Papain-like_cys_pep_sf"/>
</dbReference>
<sequence>MSEDAHLPYTFGWMIPDRHDPRDKVLGLSLDKSNTLPPSVDLRPKFHFPVYNQGAVGSCTANAACSAFRFELARKSLPDFDPSRLFVYYNSRDKKNEDTGPRNYQIRRRAVVAQVLRSLLLASMPAATERSFPDFTITKLEVHGEYRYLVSRLRFNFDWLTTARPLGRFEWKWRRKNLSLPFTNTGGGVNNPHSLIEGVCSSARFDDMLFQSLLSRTPISILKMSFTLNILDGGSQLVCLSYSLDRLSCASDWTPIDLIKKLAGMNREEVPTVAPHIYFVTPALPVFGNPTLVPNCEAILAHWLTALTDMASRADGSESGVIVGAPDGSIPGGSAVLWSAAFSLGQMACSPCADFGGHGVHAILVPRTLKRSAPDSIEGAPAKKRNASGAPRVPFEIAIDTRHYKRSLIFSLEEIRQEIIEQVDAVLRAVKLQDAIDHDPSATTDLPLSSIHARMPQWGGRFRISVRGVNNTPYYSYRGRNILDGILTRIRRLGEARGGYLTLGLFGTKGSGKAHVATAAASHLLRAGSPVVFLPFSRTAPTTAEIRDAILLALRVGGKGIQLIFVALTLDALSEKDAMVIRSMTKGHILLFTASANSARRVGMWKAKSDSAQDGITRLYI</sequence>
<gene>
    <name evidence="1" type="ORF">B0H16DRAFT_1834425</name>
</gene>
<dbReference type="SUPFAM" id="SSF54001">
    <property type="entry name" value="Cysteine proteinases"/>
    <property type="match status" value="1"/>
</dbReference>
<dbReference type="InterPro" id="IPR027417">
    <property type="entry name" value="P-loop_NTPase"/>
</dbReference>
<evidence type="ECO:0000313" key="1">
    <source>
        <dbReference type="EMBL" id="KAJ7700918.1"/>
    </source>
</evidence>
<dbReference type="Gene3D" id="3.90.70.10">
    <property type="entry name" value="Cysteine proteinases"/>
    <property type="match status" value="1"/>
</dbReference>
<organism evidence="1 2">
    <name type="scientific">Mycena metata</name>
    <dbReference type="NCBI Taxonomy" id="1033252"/>
    <lineage>
        <taxon>Eukaryota</taxon>
        <taxon>Fungi</taxon>
        <taxon>Dikarya</taxon>
        <taxon>Basidiomycota</taxon>
        <taxon>Agaricomycotina</taxon>
        <taxon>Agaricomycetes</taxon>
        <taxon>Agaricomycetidae</taxon>
        <taxon>Agaricales</taxon>
        <taxon>Marasmiineae</taxon>
        <taxon>Mycenaceae</taxon>
        <taxon>Mycena</taxon>
    </lineage>
</organism>
<keyword evidence="2" id="KW-1185">Reference proteome</keyword>
<dbReference type="Gene3D" id="3.40.50.300">
    <property type="entry name" value="P-loop containing nucleotide triphosphate hydrolases"/>
    <property type="match status" value="1"/>
</dbReference>
<evidence type="ECO:0000313" key="2">
    <source>
        <dbReference type="Proteomes" id="UP001215598"/>
    </source>
</evidence>
<protein>
    <recommendedName>
        <fullName evidence="3">Peptidase C1A papain C-terminal domain-containing protein</fullName>
    </recommendedName>
</protein>
<proteinExistence type="predicted"/>
<accession>A0AAD7DWN4</accession>
<comment type="caution">
    <text evidence="1">The sequence shown here is derived from an EMBL/GenBank/DDBJ whole genome shotgun (WGS) entry which is preliminary data.</text>
</comment>
<dbReference type="Proteomes" id="UP001215598">
    <property type="component" value="Unassembled WGS sequence"/>
</dbReference>
<reference evidence="1" key="1">
    <citation type="submission" date="2023-03" db="EMBL/GenBank/DDBJ databases">
        <title>Massive genome expansion in bonnet fungi (Mycena s.s.) driven by repeated elements and novel gene families across ecological guilds.</title>
        <authorList>
            <consortium name="Lawrence Berkeley National Laboratory"/>
            <person name="Harder C.B."/>
            <person name="Miyauchi S."/>
            <person name="Viragh M."/>
            <person name="Kuo A."/>
            <person name="Thoen E."/>
            <person name="Andreopoulos B."/>
            <person name="Lu D."/>
            <person name="Skrede I."/>
            <person name="Drula E."/>
            <person name="Henrissat B."/>
            <person name="Morin E."/>
            <person name="Kohler A."/>
            <person name="Barry K."/>
            <person name="LaButti K."/>
            <person name="Morin E."/>
            <person name="Salamov A."/>
            <person name="Lipzen A."/>
            <person name="Mereny Z."/>
            <person name="Hegedus B."/>
            <person name="Baldrian P."/>
            <person name="Stursova M."/>
            <person name="Weitz H."/>
            <person name="Taylor A."/>
            <person name="Grigoriev I.V."/>
            <person name="Nagy L.G."/>
            <person name="Martin F."/>
            <person name="Kauserud H."/>
        </authorList>
    </citation>
    <scope>NUCLEOTIDE SEQUENCE</scope>
    <source>
        <strain evidence="1">CBHHK182m</strain>
    </source>
</reference>
<dbReference type="AlphaFoldDB" id="A0AAD7DWN4"/>
<evidence type="ECO:0008006" key="3">
    <source>
        <dbReference type="Google" id="ProtNLM"/>
    </source>
</evidence>
<dbReference type="EMBL" id="JARKIB010000547">
    <property type="protein sequence ID" value="KAJ7700918.1"/>
    <property type="molecule type" value="Genomic_DNA"/>
</dbReference>
<name>A0AAD7DWN4_9AGAR</name>